<dbReference type="Pfam" id="PF18406">
    <property type="entry name" value="DUF1281_C"/>
    <property type="match status" value="1"/>
</dbReference>
<comment type="caution">
    <text evidence="2">The sequence shown here is derived from an EMBL/GenBank/DDBJ whole genome shotgun (WGS) entry which is preliminary data.</text>
</comment>
<dbReference type="AlphaFoldDB" id="A0A9Q3UI51"/>
<evidence type="ECO:0000313" key="2">
    <source>
        <dbReference type="EMBL" id="MCC3808322.1"/>
    </source>
</evidence>
<feature type="domain" description="YubB ferredoxin-like" evidence="1">
    <location>
        <begin position="81"/>
        <end position="154"/>
    </location>
</feature>
<dbReference type="EMBL" id="JACVHL010000046">
    <property type="protein sequence ID" value="MCC3808322.1"/>
    <property type="molecule type" value="Genomic_DNA"/>
</dbReference>
<evidence type="ECO:0000259" key="1">
    <source>
        <dbReference type="Pfam" id="PF18406"/>
    </source>
</evidence>
<proteinExistence type="predicted"/>
<dbReference type="Proteomes" id="UP000726777">
    <property type="component" value="Unassembled WGS sequence"/>
</dbReference>
<dbReference type="RefSeq" id="WP_171934120.1">
    <property type="nucleotide sequence ID" value="NZ_CP064041.1"/>
</dbReference>
<organism evidence="2 3">
    <name type="scientific">Vibrio parahaemolyticus</name>
    <dbReference type="NCBI Taxonomy" id="670"/>
    <lineage>
        <taxon>Bacteria</taxon>
        <taxon>Pseudomonadati</taxon>
        <taxon>Pseudomonadota</taxon>
        <taxon>Gammaproteobacteria</taxon>
        <taxon>Vibrionales</taxon>
        <taxon>Vibrionaceae</taxon>
        <taxon>Vibrio</taxon>
    </lineage>
</organism>
<gene>
    <name evidence="2" type="ORF">IB292_25290</name>
</gene>
<name>A0A9Q3UI51_VIBPH</name>
<protein>
    <recommendedName>
        <fullName evidence="1">YubB ferredoxin-like domain-containing protein</fullName>
    </recommendedName>
</protein>
<dbReference type="InterPro" id="IPR041329">
    <property type="entry name" value="YubB_C"/>
</dbReference>
<evidence type="ECO:0000313" key="3">
    <source>
        <dbReference type="Proteomes" id="UP000726777"/>
    </source>
</evidence>
<accession>A0A9Q3UI51</accession>
<reference evidence="2" key="1">
    <citation type="submission" date="2020-09" db="EMBL/GenBank/DDBJ databases">
        <title>Genome sequence of Vibrio parahaemolyticus isolates.</title>
        <authorList>
            <person name="Hammerl J.A."/>
            <person name="Strauch E."/>
        </authorList>
    </citation>
    <scope>NUCLEOTIDE SEQUENCE</scope>
    <source>
        <strain evidence="2">17-VB00146</strain>
    </source>
</reference>
<sequence length="166" mass="19468">MPNHIYNIIEFRTKDKCYASSIRDSIRNESSDMDFNKLLSNSLKSNSFEGESSVIHGNVDWNLQNWGTKWNAWDSQCCLEDRGEYIYGRITFFTANTTPYPIFIALSKMYHKIRFKVRFADQHAFGCDCGFLVFQNGQEIDRHISPNEFGSDEQLNYWEDIALNIY</sequence>